<comment type="caution">
    <text evidence="1">The sequence shown here is derived from an EMBL/GenBank/DDBJ whole genome shotgun (WGS) entry which is preliminary data.</text>
</comment>
<proteinExistence type="predicted"/>
<name>A0A316HMS4_9PSEU</name>
<accession>A0A316HMS4</accession>
<sequence>MRTLIGAVIAVVAGLAFAGGGTYLLVNSLAPNEAVQLKNAPAPNNSNPDTVNYGTP</sequence>
<dbReference type="AlphaFoldDB" id="A0A316HMS4"/>
<dbReference type="RefSeq" id="WP_146231914.1">
    <property type="nucleotide sequence ID" value="NZ_QGHB01000024.1"/>
</dbReference>
<gene>
    <name evidence="1" type="ORF">C8D88_12411</name>
</gene>
<organism evidence="1 2">
    <name type="scientific">Lentzea atacamensis</name>
    <dbReference type="NCBI Taxonomy" id="531938"/>
    <lineage>
        <taxon>Bacteria</taxon>
        <taxon>Bacillati</taxon>
        <taxon>Actinomycetota</taxon>
        <taxon>Actinomycetes</taxon>
        <taxon>Pseudonocardiales</taxon>
        <taxon>Pseudonocardiaceae</taxon>
        <taxon>Lentzea</taxon>
    </lineage>
</organism>
<protein>
    <submittedName>
        <fullName evidence="1">Uncharacterized protein DUF2613</fullName>
    </submittedName>
</protein>
<dbReference type="EMBL" id="QGHB01000024">
    <property type="protein sequence ID" value="PWK79485.1"/>
    <property type="molecule type" value="Genomic_DNA"/>
</dbReference>
<dbReference type="Proteomes" id="UP000246005">
    <property type="component" value="Unassembled WGS sequence"/>
</dbReference>
<reference evidence="1 2" key="1">
    <citation type="submission" date="2018-05" db="EMBL/GenBank/DDBJ databases">
        <title>Genomic Encyclopedia of Type Strains, Phase IV (KMG-IV): sequencing the most valuable type-strain genomes for metagenomic binning, comparative biology and taxonomic classification.</title>
        <authorList>
            <person name="Goeker M."/>
        </authorList>
    </citation>
    <scope>NUCLEOTIDE SEQUENCE [LARGE SCALE GENOMIC DNA]</scope>
    <source>
        <strain evidence="1 2">DSM 45480</strain>
    </source>
</reference>
<evidence type="ECO:0000313" key="1">
    <source>
        <dbReference type="EMBL" id="PWK79485.1"/>
    </source>
</evidence>
<evidence type="ECO:0000313" key="2">
    <source>
        <dbReference type="Proteomes" id="UP000246005"/>
    </source>
</evidence>